<dbReference type="AlphaFoldDB" id="A0A0A0LYY9"/>
<reference evidence="2 3" key="3">
    <citation type="journal article" date="2010" name="BMC Genomics">
        <title>Transcriptome sequencing and comparative analysis of cucumber flowers with different sex types.</title>
        <authorList>
            <person name="Guo S."/>
            <person name="Zheng Y."/>
            <person name="Joung J.G."/>
            <person name="Liu S."/>
            <person name="Zhang Z."/>
            <person name="Crasta O.R."/>
            <person name="Sobral B.W."/>
            <person name="Xu Y."/>
            <person name="Huang S."/>
            <person name="Fei Z."/>
        </authorList>
    </citation>
    <scope>NUCLEOTIDE SEQUENCE [LARGE SCALE GENOMIC DNA]</scope>
    <source>
        <strain evidence="3">cv. 9930</strain>
    </source>
</reference>
<gene>
    <name evidence="2" type="ORF">Csa_1G569150</name>
</gene>
<dbReference type="Gramene" id="KGN66037">
    <property type="protein sequence ID" value="KGN66037"/>
    <property type="gene ID" value="Csa_1G569150"/>
</dbReference>
<dbReference type="Proteomes" id="UP000029981">
    <property type="component" value="Chromosome 1"/>
</dbReference>
<keyword evidence="3" id="KW-1185">Reference proteome</keyword>
<reference evidence="2 3" key="1">
    <citation type="journal article" date="2009" name="Nat. Genet.">
        <title>The genome of the cucumber, Cucumis sativus L.</title>
        <authorList>
            <person name="Huang S."/>
            <person name="Li R."/>
            <person name="Zhang Z."/>
            <person name="Li L."/>
            <person name="Gu X."/>
            <person name="Fan W."/>
            <person name="Lucas W.J."/>
            <person name="Wang X."/>
            <person name="Xie B."/>
            <person name="Ni P."/>
            <person name="Ren Y."/>
            <person name="Zhu H."/>
            <person name="Li J."/>
            <person name="Lin K."/>
            <person name="Jin W."/>
            <person name="Fei Z."/>
            <person name="Li G."/>
            <person name="Staub J."/>
            <person name="Kilian A."/>
            <person name="van der Vossen E.A."/>
            <person name="Wu Y."/>
            <person name="Guo J."/>
            <person name="He J."/>
            <person name="Jia Z."/>
            <person name="Ren Y."/>
            <person name="Tian G."/>
            <person name="Lu Y."/>
            <person name="Ruan J."/>
            <person name="Qian W."/>
            <person name="Wang M."/>
            <person name="Huang Q."/>
            <person name="Li B."/>
            <person name="Xuan Z."/>
            <person name="Cao J."/>
            <person name="Asan"/>
            <person name="Wu Z."/>
            <person name="Zhang J."/>
            <person name="Cai Q."/>
            <person name="Bai Y."/>
            <person name="Zhao B."/>
            <person name="Han Y."/>
            <person name="Li Y."/>
            <person name="Li X."/>
            <person name="Wang S."/>
            <person name="Shi Q."/>
            <person name="Liu S."/>
            <person name="Cho W.K."/>
            <person name="Kim J.Y."/>
            <person name="Xu Y."/>
            <person name="Heller-Uszynska K."/>
            <person name="Miao H."/>
            <person name="Cheng Z."/>
            <person name="Zhang S."/>
            <person name="Wu J."/>
            <person name="Yang Y."/>
            <person name="Kang H."/>
            <person name="Li M."/>
            <person name="Liang H."/>
            <person name="Ren X."/>
            <person name="Shi Z."/>
            <person name="Wen M."/>
            <person name="Jian M."/>
            <person name="Yang H."/>
            <person name="Zhang G."/>
            <person name="Yang Z."/>
            <person name="Chen R."/>
            <person name="Liu S."/>
            <person name="Li J."/>
            <person name="Ma L."/>
            <person name="Liu H."/>
            <person name="Zhou Y."/>
            <person name="Zhao J."/>
            <person name="Fang X."/>
            <person name="Li G."/>
            <person name="Fang L."/>
            <person name="Li Y."/>
            <person name="Liu D."/>
            <person name="Zheng H."/>
            <person name="Zhang Y."/>
            <person name="Qin N."/>
            <person name="Li Z."/>
            <person name="Yang G."/>
            <person name="Yang S."/>
            <person name="Bolund L."/>
            <person name="Kristiansen K."/>
            <person name="Zheng H."/>
            <person name="Li S."/>
            <person name="Zhang X."/>
            <person name="Yang H."/>
            <person name="Wang J."/>
            <person name="Sun R."/>
            <person name="Zhang B."/>
            <person name="Jiang S."/>
            <person name="Wang J."/>
            <person name="Du Y."/>
            <person name="Li S."/>
        </authorList>
    </citation>
    <scope>NUCLEOTIDE SEQUENCE [LARGE SCALE GENOMIC DNA]</scope>
    <source>
        <strain evidence="3">cv. 9930</strain>
    </source>
</reference>
<sequence length="328" mass="37276">MMTDPSSSSTANGNRKKRSVSSEEEADQDGSKRRCPNSSPLPTAGSAHESSKARDLIQELYESFIIGKVKELKRMMAHSINNSQSGEDEARAKEIVDALIKEKRAEWESEFRQLLMNEFDGIANAQLKPLPSTPRKYKLRFWYEIMDTMYHGDKIKSSTDNQFLKRSMSKLDEWDDIVKHAKTCVGYDPADYDQTDHNNNNLMGAGLQVNNHQSQIVENNNDNLVGTEQLANANESLGVLNDQNQSVVQVNFDQNLVVANYYQNESFDQDSQVGQNELPRIDSPDQQWFCDNINLDLDSPSNHWATQMILDSPDPYGIDYRVEQSPEL</sequence>
<name>A0A0A0LYY9_CUCSA</name>
<proteinExistence type="predicted"/>
<evidence type="ECO:0000313" key="3">
    <source>
        <dbReference type="Proteomes" id="UP000029981"/>
    </source>
</evidence>
<evidence type="ECO:0000256" key="1">
    <source>
        <dbReference type="SAM" id="MobiDB-lite"/>
    </source>
</evidence>
<reference evidence="2 3" key="2">
    <citation type="journal article" date="2009" name="PLoS ONE">
        <title>An integrated genetic and cytogenetic map of the cucumber genome.</title>
        <authorList>
            <person name="Ren Y."/>
            <person name="Zhang Z."/>
            <person name="Liu J."/>
            <person name="Staub J.E."/>
            <person name="Han Y."/>
            <person name="Cheng Z."/>
            <person name="Li X."/>
            <person name="Lu J."/>
            <person name="Miao H."/>
            <person name="Kang H."/>
            <person name="Xie B."/>
            <person name="Gu X."/>
            <person name="Wang X."/>
            <person name="Du Y."/>
            <person name="Jin W."/>
            <person name="Huang S."/>
        </authorList>
    </citation>
    <scope>NUCLEOTIDE SEQUENCE [LARGE SCALE GENOMIC DNA]</scope>
    <source>
        <strain evidence="3">cv. 9930</strain>
    </source>
</reference>
<protein>
    <submittedName>
        <fullName evidence="2">Uncharacterized protein</fullName>
    </submittedName>
</protein>
<evidence type="ECO:0000313" key="2">
    <source>
        <dbReference type="EMBL" id="KGN66037.1"/>
    </source>
</evidence>
<feature type="region of interest" description="Disordered" evidence="1">
    <location>
        <begin position="1"/>
        <end position="51"/>
    </location>
</feature>
<feature type="compositionally biased region" description="Polar residues" evidence="1">
    <location>
        <begin position="1"/>
        <end position="13"/>
    </location>
</feature>
<dbReference type="EMBL" id="CM002922">
    <property type="protein sequence ID" value="KGN66037.1"/>
    <property type="molecule type" value="Genomic_DNA"/>
</dbReference>
<reference evidence="2 3" key="4">
    <citation type="journal article" date="2011" name="BMC Genomics">
        <title>RNA-Seq improves annotation of protein-coding genes in the cucumber genome.</title>
        <authorList>
            <person name="Li Z."/>
            <person name="Zhang Z."/>
            <person name="Yan P."/>
            <person name="Huang S."/>
            <person name="Fei Z."/>
            <person name="Lin K."/>
        </authorList>
    </citation>
    <scope>NUCLEOTIDE SEQUENCE [LARGE SCALE GENOMIC DNA]</scope>
    <source>
        <strain evidence="3">cv. 9930</strain>
    </source>
</reference>
<accession>A0A0A0LYY9</accession>
<organism evidence="2 3">
    <name type="scientific">Cucumis sativus</name>
    <name type="common">Cucumber</name>
    <dbReference type="NCBI Taxonomy" id="3659"/>
    <lineage>
        <taxon>Eukaryota</taxon>
        <taxon>Viridiplantae</taxon>
        <taxon>Streptophyta</taxon>
        <taxon>Embryophyta</taxon>
        <taxon>Tracheophyta</taxon>
        <taxon>Spermatophyta</taxon>
        <taxon>Magnoliopsida</taxon>
        <taxon>eudicotyledons</taxon>
        <taxon>Gunneridae</taxon>
        <taxon>Pentapetalae</taxon>
        <taxon>rosids</taxon>
        <taxon>fabids</taxon>
        <taxon>Cucurbitales</taxon>
        <taxon>Cucurbitaceae</taxon>
        <taxon>Benincaseae</taxon>
        <taxon>Cucumis</taxon>
    </lineage>
</organism>